<dbReference type="AlphaFoldDB" id="A0A4P2Q413"/>
<proteinExistence type="predicted"/>
<accession>A0A4P2Q413</accession>
<dbReference type="Proteomes" id="UP000295781">
    <property type="component" value="Chromosome"/>
</dbReference>
<dbReference type="NCBIfam" id="NF047593">
    <property type="entry name" value="IS66_ISAeme5_TnpA"/>
    <property type="match status" value="1"/>
</dbReference>
<evidence type="ECO:0000313" key="2">
    <source>
        <dbReference type="Proteomes" id="UP000295781"/>
    </source>
</evidence>
<evidence type="ECO:0000313" key="1">
    <source>
        <dbReference type="EMBL" id="AUX24049.1"/>
    </source>
</evidence>
<sequence length="107" mass="11600">MMASMTRTKATEVMWSERVRAWRESGETAEEFARSRGFAASTLHGWSSRLSRTERPRFLRLVPKAPAVTSSAPELVVEVGGARVRVAAGFDPALLADVVRALGGGAR</sequence>
<protein>
    <recommendedName>
        <fullName evidence="3">Transposase</fullName>
    </recommendedName>
</protein>
<dbReference type="EMBL" id="CP012670">
    <property type="protein sequence ID" value="AUX24049.1"/>
    <property type="molecule type" value="Genomic_DNA"/>
</dbReference>
<evidence type="ECO:0008006" key="3">
    <source>
        <dbReference type="Google" id="ProtNLM"/>
    </source>
</evidence>
<gene>
    <name evidence="1" type="ORF">SOCEGT47_045820</name>
</gene>
<organism evidence="1 2">
    <name type="scientific">Sorangium cellulosum</name>
    <name type="common">Polyangium cellulosum</name>
    <dbReference type="NCBI Taxonomy" id="56"/>
    <lineage>
        <taxon>Bacteria</taxon>
        <taxon>Pseudomonadati</taxon>
        <taxon>Myxococcota</taxon>
        <taxon>Polyangia</taxon>
        <taxon>Polyangiales</taxon>
        <taxon>Polyangiaceae</taxon>
        <taxon>Sorangium</taxon>
    </lineage>
</organism>
<reference evidence="1 2" key="1">
    <citation type="submission" date="2015-09" db="EMBL/GenBank/DDBJ databases">
        <title>Sorangium comparison.</title>
        <authorList>
            <person name="Zaburannyi N."/>
            <person name="Bunk B."/>
            <person name="Overmann J."/>
            <person name="Mueller R."/>
        </authorList>
    </citation>
    <scope>NUCLEOTIDE SEQUENCE [LARGE SCALE GENOMIC DNA]</scope>
    <source>
        <strain evidence="1 2">So ceGT47</strain>
    </source>
</reference>
<name>A0A4P2Q413_SORCE</name>